<dbReference type="InterPro" id="IPR002656">
    <property type="entry name" value="Acyl_transf_3_dom"/>
</dbReference>
<dbReference type="EMBL" id="CP001560">
    <property type="protein sequence ID" value="AFJ46556.1"/>
    <property type="molecule type" value="Genomic_DNA"/>
</dbReference>
<dbReference type="eggNOG" id="COG1835">
    <property type="taxonomic scope" value="Bacteria"/>
</dbReference>
<evidence type="ECO:0000256" key="1">
    <source>
        <dbReference type="SAM" id="Phobius"/>
    </source>
</evidence>
<keyword evidence="1" id="KW-0812">Transmembrane</keyword>
<feature type="domain" description="Acyltransferase 3" evidence="2">
    <location>
        <begin position="1"/>
        <end position="334"/>
    </location>
</feature>
<dbReference type="GO" id="GO:0016747">
    <property type="term" value="F:acyltransferase activity, transferring groups other than amino-acyl groups"/>
    <property type="evidence" value="ECO:0007669"/>
    <property type="project" value="InterPro"/>
</dbReference>
<evidence type="ECO:0000259" key="2">
    <source>
        <dbReference type="Pfam" id="PF01757"/>
    </source>
</evidence>
<name>I2B7Q2_SHIBC</name>
<dbReference type="KEGG" id="ebt:EBL_c14540"/>
<dbReference type="Pfam" id="PF01757">
    <property type="entry name" value="Acyl_transf_3"/>
    <property type="match status" value="1"/>
</dbReference>
<dbReference type="InterPro" id="IPR050879">
    <property type="entry name" value="Acyltransferase_3"/>
</dbReference>
<keyword evidence="4" id="KW-1185">Reference proteome</keyword>
<evidence type="ECO:0000313" key="3">
    <source>
        <dbReference type="EMBL" id="AFJ46556.1"/>
    </source>
</evidence>
<feature type="transmembrane region" description="Helical" evidence="1">
    <location>
        <begin position="88"/>
        <end position="106"/>
    </location>
</feature>
<feature type="transmembrane region" description="Helical" evidence="1">
    <location>
        <begin position="207"/>
        <end position="226"/>
    </location>
</feature>
<dbReference type="Proteomes" id="UP000001955">
    <property type="component" value="Chromosome"/>
</dbReference>
<feature type="transmembrane region" description="Helical" evidence="1">
    <location>
        <begin position="141"/>
        <end position="162"/>
    </location>
</feature>
<evidence type="ECO:0000313" key="4">
    <source>
        <dbReference type="Proteomes" id="UP000001955"/>
    </source>
</evidence>
<keyword evidence="1" id="KW-1133">Transmembrane helix</keyword>
<dbReference type="PANTHER" id="PTHR23028">
    <property type="entry name" value="ACETYLTRANSFERASE"/>
    <property type="match status" value="1"/>
</dbReference>
<dbReference type="AlphaFoldDB" id="I2B7Q2"/>
<feature type="transmembrane region" description="Helical" evidence="1">
    <location>
        <begin position="168"/>
        <end position="195"/>
    </location>
</feature>
<reference evidence="3 4" key="1">
    <citation type="journal article" date="2012" name="J. Bacteriol.">
        <title>Complete genome sequence of the B12-producing Shimwellia blattae strain DSM 4481, isolated from a cockroach.</title>
        <authorList>
            <person name="Brzuszkiewicz E."/>
            <person name="Waschkowitz T."/>
            <person name="Wiezer A."/>
            <person name="Daniel R."/>
        </authorList>
    </citation>
    <scope>NUCLEOTIDE SEQUENCE [LARGE SCALE GENOMIC DNA]</scope>
    <source>
        <strain evidence="4">ATCC 29907 / DSM 4481 / JCM 1650 / NBRC 105725 / CDC 9005-74</strain>
    </source>
</reference>
<dbReference type="PANTHER" id="PTHR23028:SF134">
    <property type="entry name" value="PUTATIVE (AFU_ORTHOLOGUE AFUA_4G08520)-RELATED"/>
    <property type="match status" value="1"/>
</dbReference>
<sequence length="361" mass="41810">MRGICCFIVIIDHCINFYKPDIRFTGMSGVGGEFRRLIAWTPLNIIYSGIAPVCIFFILSGFVLSLKFNQSHDNKIIFSGVVKRYPRLILPILASMIIMYCVYFLLYHYTGYNMNLTFWEAITQALYFAPFEHTALTNYALWTISYEMYGSFLVFALLSFFGSHKYRILFYSIVFLFLYINNSFYSLFVFGMILSDMFVHGKCSFTAYARIIFLVLGIIFVTTPYQRDGVELYRGMYSYISYFDGVEYKTLYQLFMLTGSMLLFCSLCGSNIAELILNKKPFQYLGKISFPLYVMHATILTVVTWVLKNTVSEVSLTNFLVTFFGTVVLCFMISSLFEKYIDVPAIKISSKLSKKLSEKYF</sequence>
<keyword evidence="1" id="KW-0472">Membrane</keyword>
<gene>
    <name evidence="3" type="ordered locus">EBL_c14540</name>
</gene>
<feature type="transmembrane region" description="Helical" evidence="1">
    <location>
        <begin position="251"/>
        <end position="276"/>
    </location>
</feature>
<proteinExistence type="predicted"/>
<dbReference type="PATRIC" id="fig|630626.3.peg.1402"/>
<feature type="transmembrane region" description="Helical" evidence="1">
    <location>
        <begin position="45"/>
        <end position="68"/>
    </location>
</feature>
<organism evidence="3 4">
    <name type="scientific">Shimwellia blattae (strain ATCC 29907 / DSM 4481 / JCM 1650 / NBRC 105725 / CDC 9005-74)</name>
    <name type="common">Escherichia blattae</name>
    <dbReference type="NCBI Taxonomy" id="630626"/>
    <lineage>
        <taxon>Bacteria</taxon>
        <taxon>Pseudomonadati</taxon>
        <taxon>Pseudomonadota</taxon>
        <taxon>Gammaproteobacteria</taxon>
        <taxon>Enterobacterales</taxon>
        <taxon>Enterobacteriaceae</taxon>
        <taxon>Shimwellia</taxon>
    </lineage>
</organism>
<accession>I2B7Q2</accession>
<dbReference type="HOGENOM" id="CLU_005679_13_8_6"/>
<protein>
    <submittedName>
        <fullName evidence="3">Conserved hypothetical membrane protein</fullName>
    </submittedName>
</protein>
<feature type="transmembrane region" description="Helical" evidence="1">
    <location>
        <begin position="319"/>
        <end position="337"/>
    </location>
</feature>
<dbReference type="STRING" id="630626.EBL_c14540"/>
<feature type="transmembrane region" description="Helical" evidence="1">
    <location>
        <begin position="288"/>
        <end position="307"/>
    </location>
</feature>